<evidence type="ECO:0000256" key="6">
    <source>
        <dbReference type="ARBA" id="ARBA00023002"/>
    </source>
</evidence>
<comment type="function">
    <text evidence="10">Catalyzes the reduction of glutathione disulfide (GSSG) to reduced glutathione (GSH). Constitutes the major mechanism to maintain a high GSH:GSSG ratio in the cytosol.</text>
</comment>
<evidence type="ECO:0000256" key="5">
    <source>
        <dbReference type="ARBA" id="ARBA00022857"/>
    </source>
</evidence>
<dbReference type="Gene3D" id="3.50.50.60">
    <property type="entry name" value="FAD/NAD(P)-binding domain"/>
    <property type="match status" value="3"/>
</dbReference>
<accession>A0A5A9P6I0</accession>
<dbReference type="InterPro" id="IPR004099">
    <property type="entry name" value="Pyr_nucl-diS_OxRdtase_dimer"/>
</dbReference>
<keyword evidence="6 11" id="KW-0560">Oxidoreductase</keyword>
<comment type="catalytic activity">
    <reaction evidence="9">
        <text>2 glutathione + NADP(+) = glutathione disulfide + NADPH + H(+)</text>
        <dbReference type="Rhea" id="RHEA:11740"/>
        <dbReference type="ChEBI" id="CHEBI:15378"/>
        <dbReference type="ChEBI" id="CHEBI:57783"/>
        <dbReference type="ChEBI" id="CHEBI:57925"/>
        <dbReference type="ChEBI" id="CHEBI:58297"/>
        <dbReference type="ChEBI" id="CHEBI:58349"/>
        <dbReference type="EC" id="1.8.1.7"/>
    </reaction>
</comment>
<evidence type="ECO:0000256" key="3">
    <source>
        <dbReference type="ARBA" id="ARBA00022630"/>
    </source>
</evidence>
<protein>
    <submittedName>
        <fullName evidence="15">Thioredoxin reductase 2, mitochondrial</fullName>
    </submittedName>
</protein>
<evidence type="ECO:0000256" key="4">
    <source>
        <dbReference type="ARBA" id="ARBA00022827"/>
    </source>
</evidence>
<dbReference type="Gene3D" id="3.30.390.30">
    <property type="match status" value="1"/>
</dbReference>
<dbReference type="GO" id="GO:0045454">
    <property type="term" value="P:cell redox homeostasis"/>
    <property type="evidence" value="ECO:0007669"/>
    <property type="project" value="InterPro"/>
</dbReference>
<dbReference type="PANTHER" id="PTHR42737">
    <property type="entry name" value="GLUTATHIONE REDUCTASE"/>
    <property type="match status" value="1"/>
</dbReference>
<dbReference type="SUPFAM" id="SSF55424">
    <property type="entry name" value="FAD/NAD-linked reductases, dimerisation (C-terminal) domain"/>
    <property type="match status" value="1"/>
</dbReference>
<keyword evidence="7" id="KW-1015">Disulfide bond</keyword>
<evidence type="ECO:0000256" key="9">
    <source>
        <dbReference type="ARBA" id="ARBA00049142"/>
    </source>
</evidence>
<evidence type="ECO:0000256" key="11">
    <source>
        <dbReference type="RuleBase" id="RU003691"/>
    </source>
</evidence>
<comment type="similarity">
    <text evidence="2 11">Belongs to the class-I pyridine nucleotide-disulfide oxidoreductase family.</text>
</comment>
<evidence type="ECO:0000313" key="15">
    <source>
        <dbReference type="EMBL" id="KAA0716791.1"/>
    </source>
</evidence>
<feature type="domain" description="FAD/NAD(P)-binding" evidence="14">
    <location>
        <begin position="372"/>
        <end position="432"/>
    </location>
</feature>
<feature type="compositionally biased region" description="Basic residues" evidence="12">
    <location>
        <begin position="599"/>
        <end position="608"/>
    </location>
</feature>
<evidence type="ECO:0000256" key="2">
    <source>
        <dbReference type="ARBA" id="ARBA00007532"/>
    </source>
</evidence>
<dbReference type="SUPFAM" id="SSF51905">
    <property type="entry name" value="FAD/NAD(P)-binding domain"/>
    <property type="match status" value="1"/>
</dbReference>
<evidence type="ECO:0000259" key="14">
    <source>
        <dbReference type="Pfam" id="PF07992"/>
    </source>
</evidence>
<dbReference type="PRINTS" id="PR00411">
    <property type="entry name" value="PNDRDTASEI"/>
</dbReference>
<dbReference type="FunFam" id="3.30.390.30:FF:000004">
    <property type="entry name" value="Thioredoxin reductase 1, cytoplasmic"/>
    <property type="match status" value="1"/>
</dbReference>
<feature type="domain" description="FAD/NAD(P)-binding" evidence="14">
    <location>
        <begin position="32"/>
        <end position="292"/>
    </location>
</feature>
<dbReference type="Pfam" id="PF02852">
    <property type="entry name" value="Pyr_redox_dim"/>
    <property type="match status" value="1"/>
</dbReference>
<keyword evidence="3 11" id="KW-0285">Flavoprotein</keyword>
<feature type="domain" description="Pyridine nucleotide-disulphide oxidoreductase dimerisation" evidence="13">
    <location>
        <begin position="452"/>
        <end position="563"/>
    </location>
</feature>
<reference evidence="15 16" key="1">
    <citation type="journal article" date="2019" name="Mol. Ecol. Resour.">
        <title>Chromosome-level genome assembly of Triplophysa tibetana, a fish adapted to the harsh high-altitude environment of the Tibetan Plateau.</title>
        <authorList>
            <person name="Yang X."/>
            <person name="Liu H."/>
            <person name="Ma Z."/>
            <person name="Zou Y."/>
            <person name="Zou M."/>
            <person name="Mao Y."/>
            <person name="Li X."/>
            <person name="Wang H."/>
            <person name="Chen T."/>
            <person name="Wang W."/>
            <person name="Yang R."/>
        </authorList>
    </citation>
    <scope>NUCLEOTIDE SEQUENCE [LARGE SCALE GENOMIC DNA]</scope>
    <source>
        <strain evidence="15">TTIB1903HZAU</strain>
        <tissue evidence="15">Muscle</tissue>
    </source>
</reference>
<comment type="caution">
    <text evidence="15">The sequence shown here is derived from an EMBL/GenBank/DDBJ whole genome shotgun (WGS) entry which is preliminary data.</text>
</comment>
<evidence type="ECO:0000256" key="1">
    <source>
        <dbReference type="ARBA" id="ARBA00001974"/>
    </source>
</evidence>
<keyword evidence="8 11" id="KW-0676">Redox-active center</keyword>
<keyword evidence="16" id="KW-1185">Reference proteome</keyword>
<organism evidence="15 16">
    <name type="scientific">Triplophysa tibetana</name>
    <dbReference type="NCBI Taxonomy" id="1572043"/>
    <lineage>
        <taxon>Eukaryota</taxon>
        <taxon>Metazoa</taxon>
        <taxon>Chordata</taxon>
        <taxon>Craniata</taxon>
        <taxon>Vertebrata</taxon>
        <taxon>Euteleostomi</taxon>
        <taxon>Actinopterygii</taxon>
        <taxon>Neopterygii</taxon>
        <taxon>Teleostei</taxon>
        <taxon>Ostariophysi</taxon>
        <taxon>Cypriniformes</taxon>
        <taxon>Nemacheilidae</taxon>
        <taxon>Triplophysa</taxon>
    </lineage>
</organism>
<dbReference type="Pfam" id="PF07992">
    <property type="entry name" value="Pyr_redox_2"/>
    <property type="match status" value="2"/>
</dbReference>
<dbReference type="InterPro" id="IPR046952">
    <property type="entry name" value="GSHR/TRXR-like"/>
</dbReference>
<dbReference type="FunFam" id="3.50.50.60:FF:000012">
    <property type="entry name" value="Thioredoxin reductase 1, cytoplasmic"/>
    <property type="match status" value="1"/>
</dbReference>
<dbReference type="FunFam" id="3.50.50.60:FF:000671">
    <property type="entry name" value="Thioredoxin reductase 2, tandem duplicate 1"/>
    <property type="match status" value="1"/>
</dbReference>
<evidence type="ECO:0000313" key="16">
    <source>
        <dbReference type="Proteomes" id="UP000324632"/>
    </source>
</evidence>
<dbReference type="Proteomes" id="UP000324632">
    <property type="component" value="Chromosome 9"/>
</dbReference>
<evidence type="ECO:0000259" key="13">
    <source>
        <dbReference type="Pfam" id="PF02852"/>
    </source>
</evidence>
<evidence type="ECO:0000256" key="8">
    <source>
        <dbReference type="ARBA" id="ARBA00023284"/>
    </source>
</evidence>
<feature type="region of interest" description="Disordered" evidence="12">
    <location>
        <begin position="577"/>
        <end position="608"/>
    </location>
</feature>
<dbReference type="EMBL" id="SOYY01000009">
    <property type="protein sequence ID" value="KAA0716791.1"/>
    <property type="molecule type" value="Genomic_DNA"/>
</dbReference>
<keyword evidence="5" id="KW-0521">NADP</keyword>
<dbReference type="PROSITE" id="PS00076">
    <property type="entry name" value="PYRIDINE_REDOX_1"/>
    <property type="match status" value="1"/>
</dbReference>
<dbReference type="InterPro" id="IPR012999">
    <property type="entry name" value="Pyr_OxRdtase_I_AS"/>
</dbReference>
<dbReference type="GO" id="GO:0006749">
    <property type="term" value="P:glutathione metabolic process"/>
    <property type="evidence" value="ECO:0007669"/>
    <property type="project" value="TreeGrafter"/>
</dbReference>
<dbReference type="PANTHER" id="PTHR42737:SF7">
    <property type="entry name" value="THIOREDOXIN-DISULFIDE REDUCTASE"/>
    <property type="match status" value="1"/>
</dbReference>
<comment type="cofactor">
    <cofactor evidence="1">
        <name>FAD</name>
        <dbReference type="ChEBI" id="CHEBI:57692"/>
    </cofactor>
</comment>
<sequence>MAAFSRGRQNIRALCCLKTLICSRNLTGKFDYDLVVIGGGSGGLACSKEGTKWGLGGTCVNVGCIPKKLMHQAALLGTAVKDAKKYGWQIPDTLLHDWPTMADAVQNHVKSLNWGHRVQLQHKKVKYLNMKGSLVDKHTIKTINANGKEMTVSAKNIVLATGGRPKYPTHVPGAAEFGITSDDVFWLKDSPQKTLVVGASYVALECAGFLTGFGLDTTVMVRSIALRGFDQQMAGLVTDYMEGYGTKFSWRCTPKKVEKLPSGLLQVTWTDLKTKEEHQDTFNTVLWAVALTMTSEVPGAQIRQRERQEGPPLPKLKDVPWAVKDMAEGFVLLECGVEQRLSFTTLWRGEMDKCRQPLSALRQEVTEMTPQAPGRAPEIRTLDLEKVGIEINKETGKVVVAPDEATSVPNIYAIGDIAEGRPELTPTAIRAGKLLAHRLVGRSTELMNYENVATAVFTPLEYGSVGLSEEEAERRHGKDQIEVYHAFYKPLEFTVAQRDSSQCYIKVVCLREAEQRVLGLHFTGLNAGEVTQGFSLGFQCGLTYTHLRNTVGIHPTCAEELTKLNITKRSGLDATARRYSDTTPFPRDVDKHSASSVSVKRRGQSWTE</sequence>
<proteinExistence type="inferred from homology"/>
<evidence type="ECO:0000256" key="12">
    <source>
        <dbReference type="SAM" id="MobiDB-lite"/>
    </source>
</evidence>
<dbReference type="GO" id="GO:0004362">
    <property type="term" value="F:glutathione-disulfide reductase (NADPH) activity"/>
    <property type="evidence" value="ECO:0007669"/>
    <property type="project" value="UniProtKB-EC"/>
</dbReference>
<evidence type="ECO:0000256" key="7">
    <source>
        <dbReference type="ARBA" id="ARBA00023157"/>
    </source>
</evidence>
<dbReference type="GO" id="GO:0005739">
    <property type="term" value="C:mitochondrion"/>
    <property type="evidence" value="ECO:0007669"/>
    <property type="project" value="TreeGrafter"/>
</dbReference>
<keyword evidence="4 11" id="KW-0274">FAD</keyword>
<gene>
    <name evidence="15" type="ORF">E1301_Tti008996</name>
</gene>
<dbReference type="InterPro" id="IPR023753">
    <property type="entry name" value="FAD/NAD-binding_dom"/>
</dbReference>
<dbReference type="GO" id="GO:0050660">
    <property type="term" value="F:flavin adenine dinucleotide binding"/>
    <property type="evidence" value="ECO:0007669"/>
    <property type="project" value="InterPro"/>
</dbReference>
<name>A0A5A9P6I0_9TELE</name>
<evidence type="ECO:0000256" key="10">
    <source>
        <dbReference type="ARBA" id="ARBA00056905"/>
    </source>
</evidence>
<dbReference type="PRINTS" id="PR00368">
    <property type="entry name" value="FADPNR"/>
</dbReference>
<dbReference type="InterPro" id="IPR016156">
    <property type="entry name" value="FAD/NAD-linked_Rdtase_dimer_sf"/>
</dbReference>
<dbReference type="GO" id="GO:0034599">
    <property type="term" value="P:cellular response to oxidative stress"/>
    <property type="evidence" value="ECO:0007669"/>
    <property type="project" value="TreeGrafter"/>
</dbReference>
<dbReference type="AlphaFoldDB" id="A0A5A9P6I0"/>
<dbReference type="InterPro" id="IPR036188">
    <property type="entry name" value="FAD/NAD-bd_sf"/>
</dbReference>
<dbReference type="GO" id="GO:0005829">
    <property type="term" value="C:cytosol"/>
    <property type="evidence" value="ECO:0007669"/>
    <property type="project" value="TreeGrafter"/>
</dbReference>